<keyword evidence="2" id="KW-0472">Membrane</keyword>
<dbReference type="Proteomes" id="UP000515135">
    <property type="component" value="Unplaced"/>
</dbReference>
<evidence type="ECO:0000259" key="3">
    <source>
        <dbReference type="PROSITE" id="PS50168"/>
    </source>
</evidence>
<dbReference type="PANTHER" id="PTHR48169">
    <property type="entry name" value="DED DOMAIN-CONTAINING PROTEIN"/>
    <property type="match status" value="1"/>
</dbReference>
<keyword evidence="2" id="KW-0812">Transmembrane</keyword>
<organism evidence="4 5">
    <name type="scientific">Branchiostoma belcheri</name>
    <name type="common">Amphioxus</name>
    <dbReference type="NCBI Taxonomy" id="7741"/>
    <lineage>
        <taxon>Eukaryota</taxon>
        <taxon>Metazoa</taxon>
        <taxon>Chordata</taxon>
        <taxon>Cephalochordata</taxon>
        <taxon>Leptocardii</taxon>
        <taxon>Amphioxiformes</taxon>
        <taxon>Branchiostomatidae</taxon>
        <taxon>Branchiostoma</taxon>
    </lineage>
</organism>
<name>A0A6P4ZKL4_BRABE</name>
<proteinExistence type="predicted"/>
<feature type="region of interest" description="Disordered" evidence="1">
    <location>
        <begin position="1"/>
        <end position="68"/>
    </location>
</feature>
<dbReference type="GeneID" id="109474330"/>
<evidence type="ECO:0000256" key="1">
    <source>
        <dbReference type="SAM" id="MobiDB-lite"/>
    </source>
</evidence>
<dbReference type="RefSeq" id="XP_019630176.1">
    <property type="nucleotide sequence ID" value="XM_019774617.1"/>
</dbReference>
<dbReference type="Pfam" id="PF01335">
    <property type="entry name" value="DED"/>
    <property type="match status" value="1"/>
</dbReference>
<dbReference type="AlphaFoldDB" id="A0A6P4ZKL4"/>
<dbReference type="KEGG" id="bbel:109474330"/>
<feature type="region of interest" description="Disordered" evidence="1">
    <location>
        <begin position="84"/>
        <end position="103"/>
    </location>
</feature>
<sequence length="361" mass="40544">MAEGRDSFLPPAVSRPCSAPLRRPPSSPPGLTTGISGQVRPLSVGPSTEERSMSSSPNLCGSSGYSSESSLPAWSTSPKCAFPAQQPTLLPDTRPKATPSGNRATYKISQRPEINHFKRLLEKLADRLSPDEVDRLKRQCGVPAGTAERMRTNRDFMQWLINTDKIKEDDLSHLGILLHYVKRPDLVEKIRRYEEDHGVAIDRRIPPIQSSSSDGTEPEERTRQTYVHDMAERLEQLRDRIERRKKEGPQGKQRTAMTIVTVGLALLILVWPLFWLDDMPGIRGKLISTVGMGQTTVDVINKYGPTITVLGETIFGLALMFTICWLRQEALFRRLREDLLADLDLLMQPAKKIVKKRVAQV</sequence>
<dbReference type="SUPFAM" id="SSF47986">
    <property type="entry name" value="DEATH domain"/>
    <property type="match status" value="1"/>
</dbReference>
<feature type="transmembrane region" description="Helical" evidence="2">
    <location>
        <begin position="307"/>
        <end position="326"/>
    </location>
</feature>
<protein>
    <submittedName>
        <fullName evidence="5">Uncharacterized protein LOC109474330</fullName>
    </submittedName>
</protein>
<gene>
    <name evidence="5" type="primary">LOC109474330</name>
</gene>
<feature type="transmembrane region" description="Helical" evidence="2">
    <location>
        <begin position="255"/>
        <end position="276"/>
    </location>
</feature>
<keyword evidence="4" id="KW-1185">Reference proteome</keyword>
<evidence type="ECO:0000313" key="4">
    <source>
        <dbReference type="Proteomes" id="UP000515135"/>
    </source>
</evidence>
<evidence type="ECO:0000256" key="2">
    <source>
        <dbReference type="SAM" id="Phobius"/>
    </source>
</evidence>
<keyword evidence="2" id="KW-1133">Transmembrane helix</keyword>
<feature type="domain" description="DED" evidence="3">
    <location>
        <begin position="116"/>
        <end position="192"/>
    </location>
</feature>
<feature type="region of interest" description="Disordered" evidence="1">
    <location>
        <begin position="201"/>
        <end position="223"/>
    </location>
</feature>
<accession>A0A6P4ZKL4</accession>
<evidence type="ECO:0000313" key="5">
    <source>
        <dbReference type="RefSeq" id="XP_019630176.1"/>
    </source>
</evidence>
<dbReference type="OrthoDB" id="100767at2759"/>
<dbReference type="Gene3D" id="1.10.533.10">
    <property type="entry name" value="Death Domain, Fas"/>
    <property type="match status" value="1"/>
</dbReference>
<dbReference type="PANTHER" id="PTHR48169:SF3">
    <property type="entry name" value="CASP8 AND FADD LIKE APOPTOSIS REGULATOR"/>
    <property type="match status" value="1"/>
</dbReference>
<reference evidence="5" key="1">
    <citation type="submission" date="2025-08" db="UniProtKB">
        <authorList>
            <consortium name="RefSeq"/>
        </authorList>
    </citation>
    <scope>IDENTIFICATION</scope>
    <source>
        <tissue evidence="5">Gonad</tissue>
    </source>
</reference>
<dbReference type="PROSITE" id="PS50168">
    <property type="entry name" value="DED"/>
    <property type="match status" value="1"/>
</dbReference>
<dbReference type="GO" id="GO:0042981">
    <property type="term" value="P:regulation of apoptotic process"/>
    <property type="evidence" value="ECO:0007669"/>
    <property type="project" value="InterPro"/>
</dbReference>
<dbReference type="InterPro" id="IPR011029">
    <property type="entry name" value="DEATH-like_dom_sf"/>
</dbReference>
<dbReference type="InterPro" id="IPR001875">
    <property type="entry name" value="DED_dom"/>
</dbReference>
<dbReference type="CDD" id="cd00045">
    <property type="entry name" value="DED"/>
    <property type="match status" value="1"/>
</dbReference>